<evidence type="ECO:0000256" key="5">
    <source>
        <dbReference type="ARBA" id="ARBA00022763"/>
    </source>
</evidence>
<evidence type="ECO:0000256" key="10">
    <source>
        <dbReference type="SAM" id="MobiDB-lite"/>
    </source>
</evidence>
<dbReference type="GO" id="GO:0000724">
    <property type="term" value="P:double-strand break repair via homologous recombination"/>
    <property type="evidence" value="ECO:0007669"/>
    <property type="project" value="TreeGrafter"/>
</dbReference>
<feature type="region of interest" description="Disordered" evidence="10">
    <location>
        <begin position="436"/>
        <end position="503"/>
    </location>
</feature>
<dbReference type="GO" id="GO:0003684">
    <property type="term" value="F:damaged DNA binding"/>
    <property type="evidence" value="ECO:0007669"/>
    <property type="project" value="TreeGrafter"/>
</dbReference>
<dbReference type="AlphaFoldDB" id="A0AAJ6CH11"/>
<evidence type="ECO:0000259" key="11">
    <source>
        <dbReference type="SMART" id="SM00891"/>
    </source>
</evidence>
<keyword evidence="7" id="KW-0238">DNA-binding</keyword>
<dbReference type="GO" id="GO:0000110">
    <property type="term" value="C:nucleotide-excision repair factor 1 complex"/>
    <property type="evidence" value="ECO:0007669"/>
    <property type="project" value="TreeGrafter"/>
</dbReference>
<keyword evidence="13" id="KW-1185">Reference proteome</keyword>
<dbReference type="NCBIfam" id="TIGR00596">
    <property type="entry name" value="rad1"/>
    <property type="match status" value="1"/>
</dbReference>
<dbReference type="InterPro" id="IPR006167">
    <property type="entry name" value="XPF"/>
</dbReference>
<comment type="subcellular location">
    <subcellularLocation>
        <location evidence="1">Nucleus</location>
    </subcellularLocation>
</comment>
<keyword evidence="8" id="KW-0234">DNA repair</keyword>
<dbReference type="GO" id="GO:1901255">
    <property type="term" value="P:nucleotide-excision repair involved in interstrand cross-link repair"/>
    <property type="evidence" value="ECO:0007669"/>
    <property type="project" value="TreeGrafter"/>
</dbReference>
<dbReference type="GO" id="GO:0003697">
    <property type="term" value="F:single-stranded DNA binding"/>
    <property type="evidence" value="ECO:0007669"/>
    <property type="project" value="InterPro"/>
</dbReference>
<evidence type="ECO:0000313" key="13">
    <source>
        <dbReference type="Proteomes" id="UP001219567"/>
    </source>
</evidence>
<dbReference type="SUPFAM" id="SSF52980">
    <property type="entry name" value="Restriction endonuclease-like"/>
    <property type="match status" value="1"/>
</dbReference>
<dbReference type="Gene3D" id="3.40.50.10130">
    <property type="match status" value="1"/>
</dbReference>
<evidence type="ECO:0000256" key="1">
    <source>
        <dbReference type="ARBA" id="ARBA00004123"/>
    </source>
</evidence>
<comment type="similarity">
    <text evidence="2">Belongs to the XPF family.</text>
</comment>
<feature type="compositionally biased region" description="Basic residues" evidence="10">
    <location>
        <begin position="458"/>
        <end position="471"/>
    </location>
</feature>
<keyword evidence="6" id="KW-0378">Hydrolase</keyword>
<evidence type="ECO:0000256" key="2">
    <source>
        <dbReference type="ARBA" id="ARBA00010015"/>
    </source>
</evidence>
<keyword evidence="4" id="KW-0255">Endonuclease</keyword>
<feature type="compositionally biased region" description="Polar residues" evidence="10">
    <location>
        <begin position="485"/>
        <end position="502"/>
    </location>
</feature>
<dbReference type="Gene3D" id="1.10.150.20">
    <property type="entry name" value="5' to 3' exonuclease, C-terminal subdomain"/>
    <property type="match status" value="1"/>
</dbReference>
<dbReference type="SMART" id="SM00891">
    <property type="entry name" value="ERCC4"/>
    <property type="match status" value="1"/>
</dbReference>
<dbReference type="InterPro" id="IPR006166">
    <property type="entry name" value="ERCC4_domain"/>
</dbReference>
<evidence type="ECO:0000313" key="12">
    <source>
        <dbReference type="EMBL" id="WFC98815.1"/>
    </source>
</evidence>
<sequence length="872" mass="98656">MSLPASRQWLLPYHRAILSKLVPDEEDEEERDRLVVLAPGLGLRRVIATLLRAYYSPENLVIVVNASPRDVTAMNRDLMTLGLRHNTMKILHHEMPSRQRADAYMNGGIMSVTSRILIVDMLSKRIPTAKITGIVVLHAERVTTKSIEAFILRIYREENRDGFLKAFSSNAESLSTGSTTLQSIMGQLRLRNLDIWPRFHQSIDRDLGQHRADVIELHQPPTPAMRSIQSAIVECLEGTLAEVRRSKLADEVDDFSVENAMHRAFDVQVRRQLEPVWHRLSPSTKQLVSDLGILRTLLHYLYSYESVSFYTYLQTILAANASESSRPKQSAWLMTDASNVIFSEARRRLWHETSEGKTELVLEEPPKWQLLLDVMDEIEQQVYQEPSPILIMTETERSATQLRAFLSSADDDPGHPGRPVMAGNFTEYLQWKQSMDARGSQGPSSVSEEVMSEAMQRKSARNSAQKRRRIRGGMAMPVHTHADQTESVPSLPSEQLQATTMETKPEAVDETLDDYFGLIDLGQAVVIHTYGGDEDDSLLQELRPRFVVMYDPNPQFVRQVELYRALHRAQVQVYFFMYTDSVEEQMYLAQLRREKDSFERLIKQKANMAIPLTAEGQPEEDTDQRMLRRLSSRVGGGGNRDQLRLPPSIVVDMREFRSSLPSLLHAAGMQVTPCTLQVGDYVIASDMCVERKSLTDLVQSLNSGRLYTQCEAMSVHYQHPILLIEFDQERAFTLESIADNRPTRANPTELDVQSKLVLLTLSFPRLRLIWSSSPYATAEIFAELKSSHDEPDAVTAANIGMDDDVVGDNTINLTPVDMLRAMPGVTAKNYVYLMNAIENVSELCAASSTTLEQIIGREPGRKLHSFLHTNSG</sequence>
<dbReference type="EMBL" id="CP119944">
    <property type="protein sequence ID" value="WFC98815.1"/>
    <property type="molecule type" value="Genomic_DNA"/>
</dbReference>
<evidence type="ECO:0000256" key="4">
    <source>
        <dbReference type="ARBA" id="ARBA00022759"/>
    </source>
</evidence>
<accession>A0AAJ6CH11</accession>
<gene>
    <name evidence="12" type="primary">rad16</name>
    <name evidence="12" type="ORF">MYAM1_001547</name>
</gene>
<evidence type="ECO:0000256" key="9">
    <source>
        <dbReference type="ARBA" id="ARBA00023242"/>
    </source>
</evidence>
<feature type="compositionally biased region" description="Low complexity" evidence="10">
    <location>
        <begin position="444"/>
        <end position="453"/>
    </location>
</feature>
<keyword evidence="5" id="KW-0227">DNA damage</keyword>
<dbReference type="PANTHER" id="PTHR10150:SF0">
    <property type="entry name" value="DNA REPAIR ENDONUCLEASE XPF"/>
    <property type="match status" value="1"/>
</dbReference>
<evidence type="ECO:0000256" key="3">
    <source>
        <dbReference type="ARBA" id="ARBA00022722"/>
    </source>
</evidence>
<dbReference type="SUPFAM" id="SSF47781">
    <property type="entry name" value="RuvA domain 2-like"/>
    <property type="match status" value="1"/>
</dbReference>
<reference evidence="12 13" key="1">
    <citation type="submission" date="2023-03" db="EMBL/GenBank/DDBJ databases">
        <title>Mating type loci evolution in Malassezia.</title>
        <authorList>
            <person name="Coelho M.A."/>
        </authorList>
    </citation>
    <scope>NUCLEOTIDE SEQUENCE [LARGE SCALE GENOMIC DNA]</scope>
    <source>
        <strain evidence="12 13">CBS 9725</strain>
    </source>
</reference>
<dbReference type="PANTHER" id="PTHR10150">
    <property type="entry name" value="DNA REPAIR ENDONUCLEASE XPF"/>
    <property type="match status" value="1"/>
</dbReference>
<dbReference type="InterPro" id="IPR047520">
    <property type="entry name" value="XPF_nuclease"/>
</dbReference>
<name>A0AAJ6CH11_9BASI</name>
<evidence type="ECO:0000256" key="6">
    <source>
        <dbReference type="ARBA" id="ARBA00022801"/>
    </source>
</evidence>
<organism evidence="12 13">
    <name type="scientific">Malassezia yamatoensis</name>
    <dbReference type="NCBI Taxonomy" id="253288"/>
    <lineage>
        <taxon>Eukaryota</taxon>
        <taxon>Fungi</taxon>
        <taxon>Dikarya</taxon>
        <taxon>Basidiomycota</taxon>
        <taxon>Ustilaginomycotina</taxon>
        <taxon>Malasseziomycetes</taxon>
        <taxon>Malasseziales</taxon>
        <taxon>Malasseziaceae</taxon>
        <taxon>Malassezia</taxon>
    </lineage>
</organism>
<dbReference type="GO" id="GO:0000014">
    <property type="term" value="F:single-stranded DNA endodeoxyribonuclease activity"/>
    <property type="evidence" value="ECO:0007669"/>
    <property type="project" value="TreeGrafter"/>
</dbReference>
<dbReference type="FunFam" id="3.40.50.10130:FF:000002">
    <property type="entry name" value="DNA repair endonuclease XPF"/>
    <property type="match status" value="1"/>
</dbReference>
<protein>
    <submittedName>
        <fullName evidence="12">DNA repair protein RAD16</fullName>
    </submittedName>
</protein>
<keyword evidence="9" id="KW-0539">Nucleus</keyword>
<keyword evidence="3" id="KW-0540">Nuclease</keyword>
<evidence type="ECO:0000256" key="8">
    <source>
        <dbReference type="ARBA" id="ARBA00023204"/>
    </source>
</evidence>
<dbReference type="GO" id="GO:0000712">
    <property type="term" value="P:resolution of meiotic recombination intermediates"/>
    <property type="evidence" value="ECO:0007669"/>
    <property type="project" value="TreeGrafter"/>
</dbReference>
<dbReference type="InterPro" id="IPR010994">
    <property type="entry name" value="RuvA_2-like"/>
</dbReference>
<dbReference type="Pfam" id="PF02732">
    <property type="entry name" value="ERCC4"/>
    <property type="match status" value="1"/>
</dbReference>
<evidence type="ECO:0000256" key="7">
    <source>
        <dbReference type="ARBA" id="ARBA00023125"/>
    </source>
</evidence>
<dbReference type="CDD" id="cd20078">
    <property type="entry name" value="XPF_nuclease_XPF_euk"/>
    <property type="match status" value="1"/>
</dbReference>
<proteinExistence type="inferred from homology"/>
<dbReference type="Proteomes" id="UP001219567">
    <property type="component" value="Chromosome 2"/>
</dbReference>
<dbReference type="InterPro" id="IPR011335">
    <property type="entry name" value="Restrct_endonuc-II-like"/>
</dbReference>
<feature type="domain" description="ERCC4" evidence="11">
    <location>
        <begin position="648"/>
        <end position="728"/>
    </location>
</feature>